<gene>
    <name evidence="2" type="ORF">C1E23_13315</name>
</gene>
<evidence type="ECO:0000313" key="2">
    <source>
        <dbReference type="EMBL" id="RZQ52576.1"/>
    </source>
</evidence>
<reference evidence="2 3" key="1">
    <citation type="submission" date="2018-01" db="EMBL/GenBank/DDBJ databases">
        <title>Co-occurrence of chitin degradation, pigmentation and bioactivity in marine Pseudoalteromonas.</title>
        <authorList>
            <person name="Paulsen S."/>
            <person name="Gram L."/>
            <person name="Machado H."/>
        </authorList>
    </citation>
    <scope>NUCLEOTIDE SEQUENCE [LARGE SCALE GENOMIC DNA]</scope>
    <source>
        <strain evidence="2 3">S3898</strain>
    </source>
</reference>
<sequence length="248" mass="27632">MTEWQTLLLWLVIGHVIADFYLQPMSWVHDRNNRHFKSTKVVWHSLVHGVLGFIALAVWQHNYDFGINSAAFGYATLITISHYIIDIAKSYSSKGVVPFLVDQAAHLLVILCITLNLSNPFSLSEQLLLFITTPTNLIIGLGYLLVLTPASIMIRMLLERWAYMGNEQESLPQAGNLIGQLERVLLLTCILIDSWAAVGFILAAKSVFRFGDLTASKDRKLTEYVMLGTLVSILVTLSVAGLIKSLVS</sequence>
<keyword evidence="1" id="KW-0472">Membrane</keyword>
<proteinExistence type="predicted"/>
<feature type="transmembrane region" description="Helical" evidence="1">
    <location>
        <begin position="137"/>
        <end position="158"/>
    </location>
</feature>
<dbReference type="InterPro" id="IPR021737">
    <property type="entry name" value="Phage_phiKZ_Orf197"/>
</dbReference>
<dbReference type="Pfam" id="PF11750">
    <property type="entry name" value="DUF3307"/>
    <property type="match status" value="1"/>
</dbReference>
<feature type="transmembrane region" description="Helical" evidence="1">
    <location>
        <begin position="224"/>
        <end position="243"/>
    </location>
</feature>
<organism evidence="2 3">
    <name type="scientific">Pseudoalteromonas phenolica</name>
    <dbReference type="NCBI Taxonomy" id="161398"/>
    <lineage>
        <taxon>Bacteria</taxon>
        <taxon>Pseudomonadati</taxon>
        <taxon>Pseudomonadota</taxon>
        <taxon>Gammaproteobacteria</taxon>
        <taxon>Alteromonadales</taxon>
        <taxon>Pseudoalteromonadaceae</taxon>
        <taxon>Pseudoalteromonas</taxon>
    </lineage>
</organism>
<feature type="transmembrane region" description="Helical" evidence="1">
    <location>
        <begin position="42"/>
        <end position="59"/>
    </location>
</feature>
<name>A0A4Q7IMK1_9GAMM</name>
<evidence type="ECO:0000256" key="1">
    <source>
        <dbReference type="SAM" id="Phobius"/>
    </source>
</evidence>
<feature type="transmembrane region" description="Helical" evidence="1">
    <location>
        <begin position="97"/>
        <end position="117"/>
    </location>
</feature>
<comment type="caution">
    <text evidence="2">The sequence shown here is derived from an EMBL/GenBank/DDBJ whole genome shotgun (WGS) entry which is preliminary data.</text>
</comment>
<dbReference type="RefSeq" id="WP_130256044.1">
    <property type="nucleotide sequence ID" value="NZ_PPSX01000048.1"/>
</dbReference>
<feature type="transmembrane region" description="Helical" evidence="1">
    <location>
        <begin position="65"/>
        <end position="85"/>
    </location>
</feature>
<protein>
    <submittedName>
        <fullName evidence="2">DUF3307 domain-containing protein</fullName>
    </submittedName>
</protein>
<keyword evidence="1" id="KW-1133">Transmembrane helix</keyword>
<dbReference type="EMBL" id="PPSX01000048">
    <property type="protein sequence ID" value="RZQ52576.1"/>
    <property type="molecule type" value="Genomic_DNA"/>
</dbReference>
<dbReference type="Proteomes" id="UP000291338">
    <property type="component" value="Unassembled WGS sequence"/>
</dbReference>
<evidence type="ECO:0000313" key="3">
    <source>
        <dbReference type="Proteomes" id="UP000291338"/>
    </source>
</evidence>
<feature type="transmembrane region" description="Helical" evidence="1">
    <location>
        <begin position="184"/>
        <end position="204"/>
    </location>
</feature>
<accession>A0A4Q7IMK1</accession>
<keyword evidence="1" id="KW-0812">Transmembrane</keyword>
<feature type="transmembrane region" description="Helical" evidence="1">
    <location>
        <begin position="6"/>
        <end position="22"/>
    </location>
</feature>
<dbReference type="AlphaFoldDB" id="A0A4Q7IMK1"/>